<keyword evidence="11" id="KW-1185">Reference proteome</keyword>
<dbReference type="PANTHER" id="PTHR45638:SF11">
    <property type="entry name" value="CYCLIC NUCLEOTIDE-GATED CATION CHANNEL SUBUNIT A"/>
    <property type="match status" value="1"/>
</dbReference>
<dbReference type="OrthoDB" id="453310at2"/>
<feature type="domain" description="Cyclic nucleotide-binding" evidence="9">
    <location>
        <begin position="32"/>
        <end position="138"/>
    </location>
</feature>
<dbReference type="Pfam" id="PF00027">
    <property type="entry name" value="cNMP_binding"/>
    <property type="match status" value="1"/>
</dbReference>
<dbReference type="PROSITE" id="PS50042">
    <property type="entry name" value="CNMP_BINDING_3"/>
    <property type="match status" value="1"/>
</dbReference>
<dbReference type="PRINTS" id="PR00103">
    <property type="entry name" value="CAMPKINASE"/>
</dbReference>
<evidence type="ECO:0000313" key="10">
    <source>
        <dbReference type="EMBL" id="APB34713.1"/>
    </source>
</evidence>
<evidence type="ECO:0000256" key="1">
    <source>
        <dbReference type="ARBA" id="ARBA00004141"/>
    </source>
</evidence>
<evidence type="ECO:0000256" key="5">
    <source>
        <dbReference type="ARBA" id="ARBA00023065"/>
    </source>
</evidence>
<organism evidence="10 11">
    <name type="scientific">Gloeomargarita lithophora Alchichica-D10</name>
    <dbReference type="NCBI Taxonomy" id="1188229"/>
    <lineage>
        <taxon>Bacteria</taxon>
        <taxon>Bacillati</taxon>
        <taxon>Cyanobacteriota</taxon>
        <taxon>Cyanophyceae</taxon>
        <taxon>Gloeomargaritales</taxon>
        <taxon>Gloeomargaritaceae</taxon>
        <taxon>Gloeomargarita</taxon>
    </lineage>
</organism>
<dbReference type="SMART" id="SM00100">
    <property type="entry name" value="cNMP"/>
    <property type="match status" value="1"/>
</dbReference>
<evidence type="ECO:0000313" key="11">
    <source>
        <dbReference type="Proteomes" id="UP000180235"/>
    </source>
</evidence>
<accession>A0A1J0AFJ6</accession>
<dbReference type="InterPro" id="IPR018490">
    <property type="entry name" value="cNMP-bd_dom_sf"/>
</dbReference>
<dbReference type="InterPro" id="IPR050866">
    <property type="entry name" value="CNG_cation_channel"/>
</dbReference>
<dbReference type="Proteomes" id="UP000180235">
    <property type="component" value="Chromosome"/>
</dbReference>
<keyword evidence="2" id="KW-0813">Transport</keyword>
<dbReference type="PANTHER" id="PTHR45638">
    <property type="entry name" value="CYCLIC NUCLEOTIDE-GATED CATION CHANNEL SUBUNIT A"/>
    <property type="match status" value="1"/>
</dbReference>
<evidence type="ECO:0000256" key="3">
    <source>
        <dbReference type="ARBA" id="ARBA00022692"/>
    </source>
</evidence>
<dbReference type="InterPro" id="IPR018488">
    <property type="entry name" value="cNMP-bd_CS"/>
</dbReference>
<keyword evidence="5" id="KW-0406">Ion transport</keyword>
<evidence type="ECO:0000256" key="2">
    <source>
        <dbReference type="ARBA" id="ARBA00022448"/>
    </source>
</evidence>
<evidence type="ECO:0000256" key="6">
    <source>
        <dbReference type="ARBA" id="ARBA00023136"/>
    </source>
</evidence>
<dbReference type="InterPro" id="IPR000595">
    <property type="entry name" value="cNMP-bd_dom"/>
</dbReference>
<keyword evidence="6" id="KW-0472">Membrane</keyword>
<keyword evidence="7" id="KW-1071">Ligand-gated ion channel</keyword>
<keyword evidence="4" id="KW-1133">Transmembrane helix</keyword>
<protein>
    <submittedName>
        <fullName evidence="10">Putative transcriptional regulator, Crp/Fnr family</fullName>
    </submittedName>
</protein>
<evidence type="ECO:0000256" key="8">
    <source>
        <dbReference type="ARBA" id="ARBA00023303"/>
    </source>
</evidence>
<dbReference type="EMBL" id="CP017675">
    <property type="protein sequence ID" value="APB34713.1"/>
    <property type="molecule type" value="Genomic_DNA"/>
</dbReference>
<dbReference type="GO" id="GO:0005221">
    <property type="term" value="F:intracellularly cyclic nucleotide-activated monoatomic cation channel activity"/>
    <property type="evidence" value="ECO:0007669"/>
    <property type="project" value="InterPro"/>
</dbReference>
<evidence type="ECO:0000256" key="7">
    <source>
        <dbReference type="ARBA" id="ARBA00023286"/>
    </source>
</evidence>
<dbReference type="SUPFAM" id="SSF51206">
    <property type="entry name" value="cAMP-binding domain-like"/>
    <property type="match status" value="1"/>
</dbReference>
<gene>
    <name evidence="10" type="ORF">GlitD10_2379</name>
</gene>
<dbReference type="KEGG" id="glt:GlitD10_2379"/>
<dbReference type="PROSITE" id="PS00889">
    <property type="entry name" value="CNMP_BINDING_2"/>
    <property type="match status" value="1"/>
</dbReference>
<evidence type="ECO:0000259" key="9">
    <source>
        <dbReference type="PROSITE" id="PS50042"/>
    </source>
</evidence>
<comment type="subcellular location">
    <subcellularLocation>
        <location evidence="1">Membrane</location>
        <topology evidence="1">Multi-pass membrane protein</topology>
    </subcellularLocation>
</comment>
<dbReference type="GO" id="GO:0016020">
    <property type="term" value="C:membrane"/>
    <property type="evidence" value="ECO:0007669"/>
    <property type="project" value="UniProtKB-SubCell"/>
</dbReference>
<keyword evidence="3" id="KW-0812">Transmembrane</keyword>
<proteinExistence type="predicted"/>
<dbReference type="AlphaFoldDB" id="A0A1J0AFJ6"/>
<dbReference type="InterPro" id="IPR014710">
    <property type="entry name" value="RmlC-like_jellyroll"/>
</dbReference>
<sequence length="153" mass="17021">MTIDSSPLSLTDRLMFLRDVPIFRGINNYDFLRDLAVEMVELHFQPGETIFERGDIGQLLYILSQGQVKIHIGEVELARLEAGAYFGEMSLFDSDPRSASVTAMTPSSCLCLSQPQMQEAIINNPAIALNVIQNLCQRIRRLNQLVSVGAYAG</sequence>
<evidence type="ECO:0000256" key="4">
    <source>
        <dbReference type="ARBA" id="ARBA00022989"/>
    </source>
</evidence>
<dbReference type="CDD" id="cd00038">
    <property type="entry name" value="CAP_ED"/>
    <property type="match status" value="1"/>
</dbReference>
<reference evidence="10 11" key="1">
    <citation type="submission" date="2016-10" db="EMBL/GenBank/DDBJ databases">
        <title>Description of Gloeomargarita lithophora gen. nov., sp. nov., a thylakoid-bearing basal-branching cyanobacterium with intracellular carbonates, and proposal for Gloeomargaritales ord. nov.</title>
        <authorList>
            <person name="Moreira D."/>
            <person name="Tavera R."/>
            <person name="Benzerara K."/>
            <person name="Skouri-Panet F."/>
            <person name="Couradeau E."/>
            <person name="Gerard E."/>
            <person name="Loussert C."/>
            <person name="Novelo E."/>
            <person name="Zivanovic Y."/>
            <person name="Lopez-Garcia P."/>
        </authorList>
    </citation>
    <scope>NUCLEOTIDE SEQUENCE [LARGE SCALE GENOMIC DNA]</scope>
    <source>
        <strain evidence="10 11">D10</strain>
    </source>
</reference>
<keyword evidence="8" id="KW-0407">Ion channel</keyword>
<name>A0A1J0AFJ6_9CYAN</name>
<dbReference type="GO" id="GO:0044877">
    <property type="term" value="F:protein-containing complex binding"/>
    <property type="evidence" value="ECO:0007669"/>
    <property type="project" value="TreeGrafter"/>
</dbReference>
<dbReference type="Gene3D" id="2.60.120.10">
    <property type="entry name" value="Jelly Rolls"/>
    <property type="match status" value="1"/>
</dbReference>
<dbReference type="STRING" id="1188229.GlitD10_2379"/>